<name>A0A2T0VJ68_9MICO</name>
<gene>
    <name evidence="1" type="ORF">B0I08_101390</name>
</gene>
<keyword evidence="2" id="KW-1185">Reference proteome</keyword>
<dbReference type="AlphaFoldDB" id="A0A2T0VJ68"/>
<protein>
    <submittedName>
        <fullName evidence="1">Uncharacterized protein</fullName>
    </submittedName>
</protein>
<dbReference type="EMBL" id="PVTL01000001">
    <property type="protein sequence ID" value="PRY70260.1"/>
    <property type="molecule type" value="Genomic_DNA"/>
</dbReference>
<organism evidence="1 2">
    <name type="scientific">Glaciihabitans tibetensis</name>
    <dbReference type="NCBI Taxonomy" id="1266600"/>
    <lineage>
        <taxon>Bacteria</taxon>
        <taxon>Bacillati</taxon>
        <taxon>Actinomycetota</taxon>
        <taxon>Actinomycetes</taxon>
        <taxon>Micrococcales</taxon>
        <taxon>Microbacteriaceae</taxon>
        <taxon>Glaciihabitans</taxon>
    </lineage>
</organism>
<proteinExistence type="predicted"/>
<dbReference type="RefSeq" id="WP_281260191.1">
    <property type="nucleotide sequence ID" value="NZ_PVTL01000001.1"/>
</dbReference>
<reference evidence="1 2" key="1">
    <citation type="submission" date="2018-03" db="EMBL/GenBank/DDBJ databases">
        <title>Genomic Encyclopedia of Type Strains, Phase III (KMG-III): the genomes of soil and plant-associated and newly described type strains.</title>
        <authorList>
            <person name="Whitman W."/>
        </authorList>
    </citation>
    <scope>NUCLEOTIDE SEQUENCE [LARGE SCALE GENOMIC DNA]</scope>
    <source>
        <strain evidence="1 2">CGMCC 1.12484</strain>
    </source>
</reference>
<accession>A0A2T0VJ68</accession>
<sequence>MTFIASEFENANTNSDTDAQLAQAITDDSGPTMVATKRAV</sequence>
<evidence type="ECO:0000313" key="1">
    <source>
        <dbReference type="EMBL" id="PRY70260.1"/>
    </source>
</evidence>
<dbReference type="Proteomes" id="UP000237983">
    <property type="component" value="Unassembled WGS sequence"/>
</dbReference>
<comment type="caution">
    <text evidence="1">The sequence shown here is derived from an EMBL/GenBank/DDBJ whole genome shotgun (WGS) entry which is preliminary data.</text>
</comment>
<evidence type="ECO:0000313" key="2">
    <source>
        <dbReference type="Proteomes" id="UP000237983"/>
    </source>
</evidence>